<protein>
    <recommendedName>
        <fullName evidence="3">Uracil-DNA glycosylase-like domain-containing protein</fullName>
    </recommendedName>
</protein>
<dbReference type="AlphaFoldDB" id="A0A3S0H5N1"/>
<evidence type="ECO:0000313" key="2">
    <source>
        <dbReference type="Proteomes" id="UP000282184"/>
    </source>
</evidence>
<name>A0A3S0H5N1_9BACT</name>
<accession>A0A3S0H5N1</accession>
<evidence type="ECO:0000313" key="1">
    <source>
        <dbReference type="EMBL" id="RTQ48903.1"/>
    </source>
</evidence>
<reference evidence="1 2" key="1">
    <citation type="submission" date="2018-12" db="EMBL/GenBank/DDBJ databases">
        <title>Hymenobacter gummosus sp. nov., isolated from a spring.</title>
        <authorList>
            <person name="Nie L."/>
        </authorList>
    </citation>
    <scope>NUCLEOTIDE SEQUENCE [LARGE SCALE GENOMIC DNA]</scope>
    <source>
        <strain evidence="1 2">KCTC 52166</strain>
    </source>
</reference>
<proteinExistence type="predicted"/>
<comment type="caution">
    <text evidence="1">The sequence shown here is derived from an EMBL/GenBank/DDBJ whole genome shotgun (WGS) entry which is preliminary data.</text>
</comment>
<sequence length="229" mass="26150">MDQLPEPYAARAALQRFYQSKQEAFSWVKDRHEGSEMAGPLLMSPSNDYFWQPAPLLIIGQETNGWEYVLDVAAQMQHYEVFGVGRTYRSSPFWNITRKAEKALGNAAYSCAWTNLSKFDFKSGRSYGQYAKAVSTLDGMLVEEISILRPAVCLFFTGPAFDQRLRRTFPGVAYAPIPGWSTRQLCELVHPQLPAYAFRTYHPNFLRRRGLERRFIDFLTSLPRAQAGG</sequence>
<gene>
    <name evidence="1" type="ORF">EJV47_15010</name>
</gene>
<evidence type="ECO:0008006" key="3">
    <source>
        <dbReference type="Google" id="ProtNLM"/>
    </source>
</evidence>
<dbReference type="Proteomes" id="UP000282184">
    <property type="component" value="Unassembled WGS sequence"/>
</dbReference>
<dbReference type="EMBL" id="RXOF01000008">
    <property type="protein sequence ID" value="RTQ48903.1"/>
    <property type="molecule type" value="Genomic_DNA"/>
</dbReference>
<dbReference type="RefSeq" id="WP_126693979.1">
    <property type="nucleotide sequence ID" value="NZ_RXOF01000008.1"/>
</dbReference>
<dbReference type="OrthoDB" id="307997at2"/>
<organism evidence="1 2">
    <name type="scientific">Hymenobacter gummosus</name>
    <dbReference type="NCBI Taxonomy" id="1776032"/>
    <lineage>
        <taxon>Bacteria</taxon>
        <taxon>Pseudomonadati</taxon>
        <taxon>Bacteroidota</taxon>
        <taxon>Cytophagia</taxon>
        <taxon>Cytophagales</taxon>
        <taxon>Hymenobacteraceae</taxon>
        <taxon>Hymenobacter</taxon>
    </lineage>
</organism>
<keyword evidence="2" id="KW-1185">Reference proteome</keyword>